<evidence type="ECO:0008006" key="3">
    <source>
        <dbReference type="Google" id="ProtNLM"/>
    </source>
</evidence>
<dbReference type="EMBL" id="CM000643">
    <property type="protein sequence ID" value="EED91147.1"/>
    <property type="molecule type" value="Genomic_DNA"/>
</dbReference>
<evidence type="ECO:0000313" key="1">
    <source>
        <dbReference type="EMBL" id="EED91147.1"/>
    </source>
</evidence>
<organism evidence="1 2">
    <name type="scientific">Thalassiosira pseudonana</name>
    <name type="common">Marine diatom</name>
    <name type="synonym">Cyclotella nana</name>
    <dbReference type="NCBI Taxonomy" id="35128"/>
    <lineage>
        <taxon>Eukaryota</taxon>
        <taxon>Sar</taxon>
        <taxon>Stramenopiles</taxon>
        <taxon>Ochrophyta</taxon>
        <taxon>Bacillariophyta</taxon>
        <taxon>Coscinodiscophyceae</taxon>
        <taxon>Thalassiosirophycidae</taxon>
        <taxon>Thalassiosirales</taxon>
        <taxon>Thalassiosiraceae</taxon>
        <taxon>Thalassiosira</taxon>
    </lineage>
</organism>
<dbReference type="PANTHER" id="PTHR32301:SF6">
    <property type="entry name" value="GOLVESIN-RELATED"/>
    <property type="match status" value="1"/>
</dbReference>
<dbReference type="InParanoid" id="B8C5M7"/>
<reference evidence="1 2" key="1">
    <citation type="journal article" date="2004" name="Science">
        <title>The genome of the diatom Thalassiosira pseudonana: ecology, evolution, and metabolism.</title>
        <authorList>
            <person name="Armbrust E.V."/>
            <person name="Berges J.A."/>
            <person name="Bowler C."/>
            <person name="Green B.R."/>
            <person name="Martinez D."/>
            <person name="Putnam N.H."/>
            <person name="Zhou S."/>
            <person name="Allen A.E."/>
            <person name="Apt K.E."/>
            <person name="Bechner M."/>
            <person name="Brzezinski M.A."/>
            <person name="Chaal B.K."/>
            <person name="Chiovitti A."/>
            <person name="Davis A.K."/>
            <person name="Demarest M.S."/>
            <person name="Detter J.C."/>
            <person name="Glavina T."/>
            <person name="Goodstein D."/>
            <person name="Hadi M.Z."/>
            <person name="Hellsten U."/>
            <person name="Hildebrand M."/>
            <person name="Jenkins B.D."/>
            <person name="Jurka J."/>
            <person name="Kapitonov V.V."/>
            <person name="Kroger N."/>
            <person name="Lau W.W."/>
            <person name="Lane T.W."/>
            <person name="Larimer F.W."/>
            <person name="Lippmeier J.C."/>
            <person name="Lucas S."/>
            <person name="Medina M."/>
            <person name="Montsant A."/>
            <person name="Obornik M."/>
            <person name="Parker M.S."/>
            <person name="Palenik B."/>
            <person name="Pazour G.J."/>
            <person name="Richardson P.M."/>
            <person name="Rynearson T.A."/>
            <person name="Saito M.A."/>
            <person name="Schwartz D.C."/>
            <person name="Thamatrakoln K."/>
            <person name="Valentin K."/>
            <person name="Vardi A."/>
            <person name="Wilkerson F.P."/>
            <person name="Rokhsar D.S."/>
        </authorList>
    </citation>
    <scope>NUCLEOTIDE SEQUENCE [LARGE SCALE GENOMIC DNA]</scope>
    <source>
        <strain evidence="1 2">CCMP1335</strain>
    </source>
</reference>
<dbReference type="GO" id="GO:0005794">
    <property type="term" value="C:Golgi apparatus"/>
    <property type="evidence" value="ECO:0000318"/>
    <property type="project" value="GO_Central"/>
</dbReference>
<dbReference type="RefSeq" id="XP_002291040.1">
    <property type="nucleotide sequence ID" value="XM_002291004.1"/>
</dbReference>
<dbReference type="KEGG" id="tps:THAPSDRAFT_23083"/>
<gene>
    <name evidence="1" type="ORF">THAPSDRAFT_23083</name>
</gene>
<dbReference type="HOGENOM" id="CLU_052119_0_0_1"/>
<dbReference type="Proteomes" id="UP000001449">
    <property type="component" value="Chromosome 6"/>
</dbReference>
<dbReference type="InterPro" id="IPR053259">
    <property type="entry name" value="Golvesin-related_Golgi"/>
</dbReference>
<dbReference type="InterPro" id="IPR027417">
    <property type="entry name" value="P-loop_NTPase"/>
</dbReference>
<proteinExistence type="predicted"/>
<reference evidence="1 2" key="2">
    <citation type="journal article" date="2008" name="Nature">
        <title>The Phaeodactylum genome reveals the evolutionary history of diatom genomes.</title>
        <authorList>
            <person name="Bowler C."/>
            <person name="Allen A.E."/>
            <person name="Badger J.H."/>
            <person name="Grimwood J."/>
            <person name="Jabbari K."/>
            <person name="Kuo A."/>
            <person name="Maheswari U."/>
            <person name="Martens C."/>
            <person name="Maumus F."/>
            <person name="Otillar R.P."/>
            <person name="Rayko E."/>
            <person name="Salamov A."/>
            <person name="Vandepoele K."/>
            <person name="Beszteri B."/>
            <person name="Gruber A."/>
            <person name="Heijde M."/>
            <person name="Katinka M."/>
            <person name="Mock T."/>
            <person name="Valentin K."/>
            <person name="Verret F."/>
            <person name="Berges J.A."/>
            <person name="Brownlee C."/>
            <person name="Cadoret J.P."/>
            <person name="Chiovitti A."/>
            <person name="Choi C.J."/>
            <person name="Coesel S."/>
            <person name="De Martino A."/>
            <person name="Detter J.C."/>
            <person name="Durkin C."/>
            <person name="Falciatore A."/>
            <person name="Fournet J."/>
            <person name="Haruta M."/>
            <person name="Huysman M.J."/>
            <person name="Jenkins B.D."/>
            <person name="Jiroutova K."/>
            <person name="Jorgensen R.E."/>
            <person name="Joubert Y."/>
            <person name="Kaplan A."/>
            <person name="Kroger N."/>
            <person name="Kroth P.G."/>
            <person name="La Roche J."/>
            <person name="Lindquist E."/>
            <person name="Lommer M."/>
            <person name="Martin-Jezequel V."/>
            <person name="Lopez P.J."/>
            <person name="Lucas S."/>
            <person name="Mangogna M."/>
            <person name="McGinnis K."/>
            <person name="Medlin L.K."/>
            <person name="Montsant A."/>
            <person name="Oudot-Le Secq M.P."/>
            <person name="Napoli C."/>
            <person name="Obornik M."/>
            <person name="Parker M.S."/>
            <person name="Petit J.L."/>
            <person name="Porcel B.M."/>
            <person name="Poulsen N."/>
            <person name="Robison M."/>
            <person name="Rychlewski L."/>
            <person name="Rynearson T.A."/>
            <person name="Schmutz J."/>
            <person name="Shapiro H."/>
            <person name="Siaut M."/>
            <person name="Stanley M."/>
            <person name="Sussman M.R."/>
            <person name="Taylor A.R."/>
            <person name="Vardi A."/>
            <person name="von Dassow P."/>
            <person name="Vyverman W."/>
            <person name="Willis A."/>
            <person name="Wyrwicz L.S."/>
            <person name="Rokhsar D.S."/>
            <person name="Weissenbach J."/>
            <person name="Armbrust E.V."/>
            <person name="Green B.R."/>
            <person name="Van de Peer Y."/>
            <person name="Grigoriev I.V."/>
        </authorList>
    </citation>
    <scope>NUCLEOTIDE SEQUENCE [LARGE SCALE GENOMIC DNA]</scope>
    <source>
        <strain evidence="1 2">CCMP1335</strain>
    </source>
</reference>
<dbReference type="PANTHER" id="PTHR32301">
    <property type="entry name" value="COUNTIN RECEPTOR CNR3-RELATED"/>
    <property type="match status" value="1"/>
</dbReference>
<accession>B8C5M7</accession>
<dbReference type="PaxDb" id="35128-Thaps23083"/>
<dbReference type="AlphaFoldDB" id="B8C5M7"/>
<name>B8C5M7_THAPS</name>
<dbReference type="OMA" id="QIADWER"/>
<evidence type="ECO:0000313" key="2">
    <source>
        <dbReference type="Proteomes" id="UP000001449"/>
    </source>
</evidence>
<dbReference type="GeneID" id="7448616"/>
<protein>
    <recommendedName>
        <fullName evidence="3">Sulfotransferase domain-containing protein</fullName>
    </recommendedName>
</protein>
<keyword evidence="2" id="KW-1185">Reference proteome</keyword>
<dbReference type="Gene3D" id="3.40.50.300">
    <property type="entry name" value="P-loop containing nucleotide triphosphate hydrolases"/>
    <property type="match status" value="1"/>
</dbReference>
<sequence length="354" mass="41061">MIPRRPPSIRKPSQSISIAAILALCIFGILNFELEPTSYYTRRFLSLDDLDTNGEPAWITTNLIDLHQKPNPSEETPLFWHIPKSGGTTAKRLYMCMGLTQTIRIGIEPRYGYAHTEKLVVFNPYPKSTSGWKTANVDTTLPMGIIFSMEMGFALDHLYDAQHKARSMALFRHPIDRLVSKFYYLQIADWERSYRPEWSKMTLLNWAKSNNPEDNFMVRKIVGKQWNEKVTQHDLYVAKKVLKDHVVVGLMNESEESFRRFSLAIGIDESERKNQECMKEFFEPDDGAEVAKNSNQHRKVFPDTAEWNVLAAKNTLDMDLYEYVERLFEEQKEIIDSYAHASHEAEEIIIAPQE</sequence>